<accession>A0A7W3UHG4</accession>
<keyword evidence="1" id="KW-1133">Transmembrane helix</keyword>
<feature type="transmembrane region" description="Helical" evidence="1">
    <location>
        <begin position="20"/>
        <end position="37"/>
    </location>
</feature>
<evidence type="ECO:0000256" key="1">
    <source>
        <dbReference type="SAM" id="Phobius"/>
    </source>
</evidence>
<keyword evidence="5" id="KW-1185">Reference proteome</keyword>
<name>A0A7W3UHG4_9LACO</name>
<dbReference type="PANTHER" id="PTHR43229:SF2">
    <property type="entry name" value="NODULATION PROTEIN J"/>
    <property type="match status" value="1"/>
</dbReference>
<dbReference type="EMBL" id="JACIVE010000055">
    <property type="protein sequence ID" value="MBB1095602.1"/>
    <property type="molecule type" value="Genomic_DNA"/>
</dbReference>
<dbReference type="PANTHER" id="PTHR43229">
    <property type="entry name" value="NODULATION PROTEIN J"/>
    <property type="match status" value="1"/>
</dbReference>
<keyword evidence="1" id="KW-0472">Membrane</keyword>
<reference evidence="2 4" key="1">
    <citation type="submission" date="2020-07" db="EMBL/GenBank/DDBJ databases">
        <title>Description of Limosilactobacillus balticus sp. nov., Limosilactobacillus agrestis sp. nov., Limosilactobacillus albertensis sp. nov., Limosilactobacillus rudii sp. nov., Limosilactobacillus fastidiosus sp. nov., five novel Limosilactobacillus species isolated from the vertebrate gastrointestinal tract, and proposal of 6 subspecies of Limosilactobacillus reuteri adapted to the gastrointestinal tract of specific vertebrate hosts.</title>
        <authorList>
            <person name="Li F."/>
            <person name="Cheng C."/>
            <person name="Zheng J."/>
            <person name="Quevedo R.M."/>
            <person name="Li J."/>
            <person name="Roos S."/>
            <person name="Gaenzle M.G."/>
            <person name="Walter J."/>
        </authorList>
    </citation>
    <scope>NUCLEOTIDE SEQUENCE [LARGE SCALE GENOMIC DNA]</scope>
    <source>
        <strain evidence="2 4">BG-MG3-A</strain>
    </source>
</reference>
<gene>
    <name evidence="2" type="ORF">H5R92_05325</name>
    <name evidence="3" type="ORF">LTY36_06110</name>
</gene>
<dbReference type="EMBL" id="JAJPDE010000066">
    <property type="protein sequence ID" value="MCD7130755.1"/>
    <property type="molecule type" value="Genomic_DNA"/>
</dbReference>
<feature type="transmembrane region" description="Helical" evidence="1">
    <location>
        <begin position="175"/>
        <end position="193"/>
    </location>
</feature>
<protein>
    <submittedName>
        <fullName evidence="2">ABC transporter permease</fullName>
    </submittedName>
</protein>
<evidence type="ECO:0000313" key="5">
    <source>
        <dbReference type="Proteomes" id="UP001199710"/>
    </source>
</evidence>
<sequence>MLALMKRNITLYFRNRVGILMSLLGALISFFVYIFFLQNNLVSSWGHINNIKPLLDAWMIGGILAIVGITTAFAVMGQLVTDRTEDVYWDFEMTSLTPLKISLSYFGSTAFVSFIMQLVVFGIMVGYFRWQDNLVITANKLLPLLLVTIINTIFSTIFSLIIVEFINTHTIYSRVATIIGTLVGFVVATYMPLGVLSSGAQRFIKLFPGSYIAASYRDLLTKHYIASDFPQGMHTEFIKFLGIKISIGKHLLTFSEDLYLVLGASLLGLILFIVINHLKYKRN</sequence>
<organism evidence="2 4">
    <name type="scientific">Limosilactobacillus agrestis</name>
    <dbReference type="NCBI Taxonomy" id="2759748"/>
    <lineage>
        <taxon>Bacteria</taxon>
        <taxon>Bacillati</taxon>
        <taxon>Bacillota</taxon>
        <taxon>Bacilli</taxon>
        <taxon>Lactobacillales</taxon>
        <taxon>Lactobacillaceae</taxon>
        <taxon>Limosilactobacillus</taxon>
    </lineage>
</organism>
<evidence type="ECO:0000313" key="4">
    <source>
        <dbReference type="Proteomes" id="UP000534578"/>
    </source>
</evidence>
<reference evidence="3 5" key="2">
    <citation type="submission" date="2021-12" db="EMBL/GenBank/DDBJ databases">
        <title>A phylogenomic analysis of Limosilactobacillus reuteri reveals ancient and stable evolutionary relationships with rodents and birds and zoonotic transmission to humans.</title>
        <authorList>
            <person name="Li F."/>
            <person name="Li X."/>
            <person name="Cheng C."/>
            <person name="Tollenaar S."/>
            <person name="Zhang J.S."/>
            <person name="Simpson D."/>
            <person name="Tasseva G."/>
            <person name="Perez-Munoz M.E."/>
            <person name="Frese S."/>
            <person name="Gaenzle M.G."/>
            <person name="Walter J."/>
            <person name="Zheng J."/>
        </authorList>
    </citation>
    <scope>NUCLEOTIDE SEQUENCE [LARGE SCALE GENOMIC DNA]</scope>
    <source>
        <strain evidence="3 5">BG-MG3-B</strain>
    </source>
</reference>
<keyword evidence="1" id="KW-0812">Transmembrane</keyword>
<dbReference type="RefSeq" id="WP_182578483.1">
    <property type="nucleotide sequence ID" value="NZ_JACIVE010000055.1"/>
</dbReference>
<feature type="transmembrane region" description="Helical" evidence="1">
    <location>
        <begin position="258"/>
        <end position="278"/>
    </location>
</feature>
<dbReference type="AlphaFoldDB" id="A0A7W3UHG4"/>
<feature type="transmembrane region" description="Helical" evidence="1">
    <location>
        <begin position="141"/>
        <end position="163"/>
    </location>
</feature>
<comment type="caution">
    <text evidence="2">The sequence shown here is derived from an EMBL/GenBank/DDBJ whole genome shotgun (WGS) entry which is preliminary data.</text>
</comment>
<feature type="transmembrane region" description="Helical" evidence="1">
    <location>
        <begin position="57"/>
        <end position="81"/>
    </location>
</feature>
<feature type="transmembrane region" description="Helical" evidence="1">
    <location>
        <begin position="102"/>
        <end position="129"/>
    </location>
</feature>
<dbReference type="InterPro" id="IPR051784">
    <property type="entry name" value="Nod_factor_ABC_transporter"/>
</dbReference>
<dbReference type="Proteomes" id="UP000534578">
    <property type="component" value="Unassembled WGS sequence"/>
</dbReference>
<proteinExistence type="predicted"/>
<evidence type="ECO:0000313" key="3">
    <source>
        <dbReference type="EMBL" id="MCD7130755.1"/>
    </source>
</evidence>
<evidence type="ECO:0000313" key="2">
    <source>
        <dbReference type="EMBL" id="MBB1095602.1"/>
    </source>
</evidence>
<dbReference type="Proteomes" id="UP001199710">
    <property type="component" value="Unassembled WGS sequence"/>
</dbReference>